<name>A0ABS1U4G7_9PROT</name>
<dbReference type="RefSeq" id="WP_202831330.1">
    <property type="nucleotide sequence ID" value="NZ_JAETWB010000002.1"/>
</dbReference>
<evidence type="ECO:0000313" key="1">
    <source>
        <dbReference type="EMBL" id="MBL6078191.1"/>
    </source>
</evidence>
<reference evidence="1 2" key="1">
    <citation type="submission" date="2021-01" db="EMBL/GenBank/DDBJ databases">
        <title>Belnapia mucosa sp. nov. and Belnapia arida sp. nov., isolated from the Tabernas Desert (Almeria, Spain).</title>
        <authorList>
            <person name="Molina-Menor E."/>
            <person name="Vidal-Verdu A."/>
            <person name="Calonge A."/>
            <person name="Satari L."/>
            <person name="Pereto J."/>
            <person name="Porcar M."/>
        </authorList>
    </citation>
    <scope>NUCLEOTIDE SEQUENCE [LARGE SCALE GENOMIC DNA]</scope>
    <source>
        <strain evidence="1 2">T18</strain>
    </source>
</reference>
<protein>
    <submittedName>
        <fullName evidence="1">Uncharacterized protein</fullName>
    </submittedName>
</protein>
<sequence>MIEEGMRIGRYLIVRDVDGRFHALSAAAVLAVCDDSCGGSMMLLPGGRAVRLDQSIETVLTWLNHSGP</sequence>
<proteinExistence type="predicted"/>
<evidence type="ECO:0000313" key="2">
    <source>
        <dbReference type="Proteomes" id="UP000660885"/>
    </source>
</evidence>
<dbReference type="EMBL" id="JAETWB010000002">
    <property type="protein sequence ID" value="MBL6078191.1"/>
    <property type="molecule type" value="Genomic_DNA"/>
</dbReference>
<organism evidence="1 2">
    <name type="scientific">Belnapia arida</name>
    <dbReference type="NCBI Taxonomy" id="2804533"/>
    <lineage>
        <taxon>Bacteria</taxon>
        <taxon>Pseudomonadati</taxon>
        <taxon>Pseudomonadota</taxon>
        <taxon>Alphaproteobacteria</taxon>
        <taxon>Acetobacterales</taxon>
        <taxon>Roseomonadaceae</taxon>
        <taxon>Belnapia</taxon>
    </lineage>
</organism>
<keyword evidence="2" id="KW-1185">Reference proteome</keyword>
<gene>
    <name evidence="1" type="ORF">JMJ56_09255</name>
</gene>
<comment type="caution">
    <text evidence="1">The sequence shown here is derived from an EMBL/GenBank/DDBJ whole genome shotgun (WGS) entry which is preliminary data.</text>
</comment>
<dbReference type="Proteomes" id="UP000660885">
    <property type="component" value="Unassembled WGS sequence"/>
</dbReference>
<accession>A0ABS1U4G7</accession>